<evidence type="ECO:0000256" key="1">
    <source>
        <dbReference type="SAM" id="MobiDB-lite"/>
    </source>
</evidence>
<name>A0ABR0K8U3_9EURO</name>
<accession>A0ABR0K8U3</accession>
<proteinExistence type="predicted"/>
<protein>
    <submittedName>
        <fullName evidence="2">Uncharacterized protein</fullName>
    </submittedName>
</protein>
<feature type="region of interest" description="Disordered" evidence="1">
    <location>
        <begin position="1"/>
        <end position="63"/>
    </location>
</feature>
<sequence>MARLARYLSGLEQHPDDLAGWGRDDEEQARQPLWQDQANGLDGDSDLITERPVLNAEQKCGRL</sequence>
<gene>
    <name evidence="2" type="ORF">LTR24_006039</name>
</gene>
<organism evidence="2 3">
    <name type="scientific">Lithohypha guttulata</name>
    <dbReference type="NCBI Taxonomy" id="1690604"/>
    <lineage>
        <taxon>Eukaryota</taxon>
        <taxon>Fungi</taxon>
        <taxon>Dikarya</taxon>
        <taxon>Ascomycota</taxon>
        <taxon>Pezizomycotina</taxon>
        <taxon>Eurotiomycetes</taxon>
        <taxon>Chaetothyriomycetidae</taxon>
        <taxon>Chaetothyriales</taxon>
        <taxon>Trichomeriaceae</taxon>
        <taxon>Lithohypha</taxon>
    </lineage>
</organism>
<evidence type="ECO:0000313" key="3">
    <source>
        <dbReference type="Proteomes" id="UP001345013"/>
    </source>
</evidence>
<dbReference type="EMBL" id="JAVRRG010000074">
    <property type="protein sequence ID" value="KAK5089578.1"/>
    <property type="molecule type" value="Genomic_DNA"/>
</dbReference>
<comment type="caution">
    <text evidence="2">The sequence shown here is derived from an EMBL/GenBank/DDBJ whole genome shotgun (WGS) entry which is preliminary data.</text>
</comment>
<evidence type="ECO:0000313" key="2">
    <source>
        <dbReference type="EMBL" id="KAK5089578.1"/>
    </source>
</evidence>
<keyword evidence="3" id="KW-1185">Reference proteome</keyword>
<dbReference type="Proteomes" id="UP001345013">
    <property type="component" value="Unassembled WGS sequence"/>
</dbReference>
<reference evidence="2 3" key="1">
    <citation type="submission" date="2023-08" db="EMBL/GenBank/DDBJ databases">
        <title>Black Yeasts Isolated from many extreme environments.</title>
        <authorList>
            <person name="Coleine C."/>
            <person name="Stajich J.E."/>
            <person name="Selbmann L."/>
        </authorList>
    </citation>
    <scope>NUCLEOTIDE SEQUENCE [LARGE SCALE GENOMIC DNA]</scope>
    <source>
        <strain evidence="2 3">CCFEE 5885</strain>
    </source>
</reference>